<keyword evidence="2" id="KW-0677">Repeat</keyword>
<dbReference type="PANTHER" id="PTHR15706:SF2">
    <property type="entry name" value="SH3 AND PX DOMAIN-CONTAINING PROTEIN 2A"/>
    <property type="match status" value="1"/>
</dbReference>
<feature type="compositionally biased region" description="Low complexity" evidence="4">
    <location>
        <begin position="543"/>
        <end position="553"/>
    </location>
</feature>
<dbReference type="FunFam" id="2.30.30.40:FF:000184">
    <property type="entry name" value="Protein kinase activator Bem1"/>
    <property type="match status" value="1"/>
</dbReference>
<sequence>MKAIRRSLKGEKDPKHHHHHISLTPKSAIAILPPKKVSRYPGKPPLPQPPHPPLPPLFVAPRVRRLSITATIGIQLSDSPPLLPPFSPPPPPLASNWIPDHYTFVEADRARFLLCVGAQVIKALYDYSPEPGTTQELAFSKGDFFHVISREDDSDWYEACNPLIPSARGLVPVSFFEVIGKNQRDSGGSVDLHKKDHHDSGFSDRSPASDSSTNTTRQGAFRMSALGKGQGAMVYGIVQYDFQAERPDELDARAGEAIIVIAQSNPEWFVAKPIGRLGGPGLIPVSFIELRDMQSGQAVTDPLEAVRRAGVPKVEEWKKMTAEYKNSSITLGKIEPSGGGMVAVTSGMDQMSMGSHQSASHMSQNGNTYEYHQRNPSKGTLGSQGPMGHPQSQGYQALLAPVAASIPRYCFDNDKYWYIIEAKMEDGRCWELSRYYHDFYDFQIRLLTQFEDEAGNRGRPRTLPFMPGPVTHVTDAISNGRRQNLDEYIKKLLSMPPHIARCQLVRQLFAPRQGDFEIDPNAFGEEARYSDQSRHSSSGIDPSHSVSQQSSQVPLNGPDRASQQRTQGAPAPSPANGGPPPMNRQPSSLTQVSSASNSSAMKVKVFFQDDLIAIRIPAGVSLQHLKDKLCDRLKIEEDIIVQYRDESSGTYVDLLSDQDLESAMQRNTKLTLFVSIA</sequence>
<feature type="region of interest" description="Disordered" evidence="4">
    <location>
        <begin position="352"/>
        <end position="392"/>
    </location>
</feature>
<evidence type="ECO:0000313" key="9">
    <source>
        <dbReference type="Proteomes" id="UP001149163"/>
    </source>
</evidence>
<evidence type="ECO:0000313" key="8">
    <source>
        <dbReference type="EMBL" id="KAJ5175362.1"/>
    </source>
</evidence>
<dbReference type="InterPro" id="IPR035550">
    <property type="entry name" value="Bem1/Scd2_PX"/>
</dbReference>
<dbReference type="InterPro" id="IPR036028">
    <property type="entry name" value="SH3-like_dom_sf"/>
</dbReference>
<dbReference type="CDD" id="cd06890">
    <property type="entry name" value="PX_Bem1p"/>
    <property type="match status" value="1"/>
</dbReference>
<dbReference type="Gene3D" id="3.30.1520.10">
    <property type="entry name" value="Phox-like domain"/>
    <property type="match status" value="1"/>
</dbReference>
<dbReference type="GO" id="GO:1902494">
    <property type="term" value="C:catalytic complex"/>
    <property type="evidence" value="ECO:0007669"/>
    <property type="project" value="UniProtKB-ARBA"/>
</dbReference>
<dbReference type="GO" id="GO:0030427">
    <property type="term" value="C:site of polarized growth"/>
    <property type="evidence" value="ECO:0007669"/>
    <property type="project" value="UniProtKB-ARBA"/>
</dbReference>
<feature type="region of interest" description="Disordered" evidence="4">
    <location>
        <begin position="527"/>
        <end position="594"/>
    </location>
</feature>
<evidence type="ECO:0000259" key="6">
    <source>
        <dbReference type="PROSITE" id="PS50195"/>
    </source>
</evidence>
<feature type="region of interest" description="Disordered" evidence="4">
    <location>
        <begin position="1"/>
        <end position="22"/>
    </location>
</feature>
<dbReference type="Pfam" id="PF00564">
    <property type="entry name" value="PB1"/>
    <property type="match status" value="1"/>
</dbReference>
<feature type="domain" description="SH3" evidence="5">
    <location>
        <begin position="116"/>
        <end position="181"/>
    </location>
</feature>
<dbReference type="CDD" id="cd11878">
    <property type="entry name" value="SH3_Bem1p_1"/>
    <property type="match status" value="1"/>
</dbReference>
<keyword evidence="9" id="KW-1185">Reference proteome</keyword>
<dbReference type="GO" id="GO:0035091">
    <property type="term" value="F:phosphatidylinositol binding"/>
    <property type="evidence" value="ECO:0007669"/>
    <property type="project" value="InterPro"/>
</dbReference>
<comment type="caution">
    <text evidence="8">The sequence shown here is derived from an EMBL/GenBank/DDBJ whole genome shotgun (WGS) entry which is preliminary data.</text>
</comment>
<feature type="compositionally biased region" description="Polar residues" evidence="4">
    <location>
        <begin position="584"/>
        <end position="594"/>
    </location>
</feature>
<feature type="compositionally biased region" description="Basic and acidic residues" evidence="4">
    <location>
        <begin position="191"/>
        <end position="202"/>
    </location>
</feature>
<gene>
    <name evidence="8" type="ORF">N7482_001239</name>
</gene>
<dbReference type="EMBL" id="JAPQKN010000001">
    <property type="protein sequence ID" value="KAJ5175362.1"/>
    <property type="molecule type" value="Genomic_DNA"/>
</dbReference>
<dbReference type="InterPro" id="IPR051228">
    <property type="entry name" value="NADPH_Oxidase/PX-Domain"/>
</dbReference>
<dbReference type="SUPFAM" id="SSF64268">
    <property type="entry name" value="PX domain"/>
    <property type="match status" value="1"/>
</dbReference>
<dbReference type="Pfam" id="PF00018">
    <property type="entry name" value="SH3_1"/>
    <property type="match status" value="2"/>
</dbReference>
<dbReference type="Gene3D" id="3.10.20.90">
    <property type="entry name" value="Phosphatidylinositol 3-kinase Catalytic Subunit, Chain A, domain 1"/>
    <property type="match status" value="1"/>
</dbReference>
<dbReference type="FunFam" id="3.30.1520.10:FF:000041">
    <property type="entry name" value="Protein kinase activator Bem1"/>
    <property type="match status" value="1"/>
</dbReference>
<dbReference type="InterPro" id="IPR053793">
    <property type="entry name" value="PB1-like"/>
</dbReference>
<dbReference type="InterPro" id="IPR000270">
    <property type="entry name" value="PB1_dom"/>
</dbReference>
<evidence type="ECO:0000256" key="2">
    <source>
        <dbReference type="ARBA" id="ARBA00022737"/>
    </source>
</evidence>
<feature type="domain" description="PB1" evidence="7">
    <location>
        <begin position="600"/>
        <end position="675"/>
    </location>
</feature>
<evidence type="ECO:0000256" key="3">
    <source>
        <dbReference type="PROSITE-ProRule" id="PRU00192"/>
    </source>
</evidence>
<feature type="domain" description="SH3" evidence="5">
    <location>
        <begin position="231"/>
        <end position="293"/>
    </location>
</feature>
<dbReference type="SMART" id="SM00312">
    <property type="entry name" value="PX"/>
    <property type="match status" value="1"/>
</dbReference>
<dbReference type="GO" id="GO:0051130">
    <property type="term" value="P:positive regulation of cellular component organization"/>
    <property type="evidence" value="ECO:0007669"/>
    <property type="project" value="UniProtKB-ARBA"/>
</dbReference>
<dbReference type="GeneID" id="81422540"/>
<feature type="compositionally biased region" description="Polar residues" evidence="4">
    <location>
        <begin position="352"/>
        <end position="383"/>
    </location>
</feature>
<dbReference type="GO" id="GO:0005938">
    <property type="term" value="C:cell cortex"/>
    <property type="evidence" value="ECO:0007669"/>
    <property type="project" value="UniProtKB-ARBA"/>
</dbReference>
<dbReference type="GO" id="GO:0060090">
    <property type="term" value="F:molecular adaptor activity"/>
    <property type="evidence" value="ECO:0007669"/>
    <property type="project" value="UniProtKB-ARBA"/>
</dbReference>
<feature type="region of interest" description="Disordered" evidence="4">
    <location>
        <begin position="185"/>
        <end position="216"/>
    </location>
</feature>
<dbReference type="SUPFAM" id="SSF54277">
    <property type="entry name" value="CAD &amp; PB1 domains"/>
    <property type="match status" value="1"/>
</dbReference>
<reference evidence="8" key="1">
    <citation type="submission" date="2022-11" db="EMBL/GenBank/DDBJ databases">
        <authorList>
            <person name="Petersen C."/>
        </authorList>
    </citation>
    <scope>NUCLEOTIDE SEQUENCE</scope>
    <source>
        <strain evidence="8">IBT 26290</strain>
    </source>
</reference>
<feature type="domain" description="PX" evidence="6">
    <location>
        <begin position="396"/>
        <end position="516"/>
    </location>
</feature>
<dbReference type="PROSITE" id="PS50002">
    <property type="entry name" value="SH3"/>
    <property type="match status" value="2"/>
</dbReference>
<evidence type="ECO:0000256" key="4">
    <source>
        <dbReference type="SAM" id="MobiDB-lite"/>
    </source>
</evidence>
<accession>A0A9W9IFE2</accession>
<dbReference type="RefSeq" id="XP_056546970.1">
    <property type="nucleotide sequence ID" value="XM_056683364.1"/>
</dbReference>
<dbReference type="SMART" id="SM00326">
    <property type="entry name" value="SH3"/>
    <property type="match status" value="2"/>
</dbReference>
<dbReference type="FunFam" id="3.10.20.90:FF:000250">
    <property type="entry name" value="Protein kinase activator Bem1"/>
    <property type="match status" value="1"/>
</dbReference>
<dbReference type="PANTHER" id="PTHR15706">
    <property type="entry name" value="SH3 MULTIPLE DOMAIN"/>
    <property type="match status" value="1"/>
</dbReference>
<dbReference type="SUPFAM" id="SSF50044">
    <property type="entry name" value="SH3-domain"/>
    <property type="match status" value="2"/>
</dbReference>
<evidence type="ECO:0000259" key="7">
    <source>
        <dbReference type="PROSITE" id="PS51745"/>
    </source>
</evidence>
<feature type="compositionally biased region" description="Pro residues" evidence="4">
    <location>
        <begin position="571"/>
        <end position="583"/>
    </location>
</feature>
<evidence type="ECO:0000256" key="1">
    <source>
        <dbReference type="ARBA" id="ARBA00022443"/>
    </source>
</evidence>
<feature type="compositionally biased region" description="Polar residues" evidence="4">
    <location>
        <begin position="206"/>
        <end position="216"/>
    </location>
</feature>
<dbReference type="PROSITE" id="PS50195">
    <property type="entry name" value="PX"/>
    <property type="match status" value="1"/>
</dbReference>
<dbReference type="InterPro" id="IPR001452">
    <property type="entry name" value="SH3_domain"/>
</dbReference>
<dbReference type="PROSITE" id="PS51745">
    <property type="entry name" value="PB1"/>
    <property type="match status" value="1"/>
</dbReference>
<dbReference type="InterPro" id="IPR035549">
    <property type="entry name" value="Bem1/Scd2_SH3_2"/>
</dbReference>
<dbReference type="FunFam" id="2.30.30.40:FF:000093">
    <property type="entry name" value="Protein kinase activator Bem1"/>
    <property type="match status" value="1"/>
</dbReference>
<name>A0A9W9IFE2_9EURO</name>
<dbReference type="InterPro" id="IPR001683">
    <property type="entry name" value="PX_dom"/>
</dbReference>
<dbReference type="CDD" id="cd11879">
    <property type="entry name" value="SH3_Bem1p_2"/>
    <property type="match status" value="1"/>
</dbReference>
<reference evidence="8" key="2">
    <citation type="journal article" date="2023" name="IMA Fungus">
        <title>Comparative genomic study of the Penicillium genus elucidates a diverse pangenome and 15 lateral gene transfer events.</title>
        <authorList>
            <person name="Petersen C."/>
            <person name="Sorensen T."/>
            <person name="Nielsen M.R."/>
            <person name="Sondergaard T.E."/>
            <person name="Sorensen J.L."/>
            <person name="Fitzpatrick D.A."/>
            <person name="Frisvad J.C."/>
            <person name="Nielsen K.L."/>
        </authorList>
    </citation>
    <scope>NUCLEOTIDE SEQUENCE</scope>
    <source>
        <strain evidence="8">IBT 26290</strain>
    </source>
</reference>
<evidence type="ECO:0008006" key="10">
    <source>
        <dbReference type="Google" id="ProtNLM"/>
    </source>
</evidence>
<protein>
    <recommendedName>
        <fullName evidence="10">Protein kinase activator Bem1</fullName>
    </recommendedName>
</protein>
<dbReference type="InterPro" id="IPR036871">
    <property type="entry name" value="PX_dom_sf"/>
</dbReference>
<dbReference type="InterPro" id="IPR035548">
    <property type="entry name" value="Bem1/Scd2_SH3_1"/>
</dbReference>
<organism evidence="8 9">
    <name type="scientific">Penicillium canariense</name>
    <dbReference type="NCBI Taxonomy" id="189055"/>
    <lineage>
        <taxon>Eukaryota</taxon>
        <taxon>Fungi</taxon>
        <taxon>Dikarya</taxon>
        <taxon>Ascomycota</taxon>
        <taxon>Pezizomycotina</taxon>
        <taxon>Eurotiomycetes</taxon>
        <taxon>Eurotiomycetidae</taxon>
        <taxon>Eurotiales</taxon>
        <taxon>Aspergillaceae</taxon>
        <taxon>Penicillium</taxon>
    </lineage>
</organism>
<evidence type="ECO:0000259" key="5">
    <source>
        <dbReference type="PROSITE" id="PS50002"/>
    </source>
</evidence>
<proteinExistence type="predicted"/>
<dbReference type="Proteomes" id="UP001149163">
    <property type="component" value="Unassembled WGS sequence"/>
</dbReference>
<keyword evidence="1 3" id="KW-0728">SH3 domain</keyword>
<dbReference type="OrthoDB" id="548867at2759"/>
<dbReference type="Pfam" id="PF00787">
    <property type="entry name" value="PX"/>
    <property type="match status" value="1"/>
</dbReference>
<dbReference type="AlphaFoldDB" id="A0A9W9IFE2"/>
<dbReference type="Gene3D" id="2.30.30.40">
    <property type="entry name" value="SH3 Domains"/>
    <property type="match status" value="2"/>
</dbReference>